<proteinExistence type="predicted"/>
<gene>
    <name evidence="2" type="ORF">JRQ81_016790</name>
</gene>
<sequence length="436" mass="48973">MMACQEFTVLYTHQKTKKSKTWQDGILKANVGGNKAVLYDEKGQVLDDIFVKFQVKPGDDLESDRYLITIEGEKISGIASNDQPKVTEIEILNRNHLKSFSSSSFHLPVGLKRKYTGFRVPHQMPKKIIMDDPSSVVSPTPESLHSAFPSQFYTSCPLFSDPCKKKEDICQFPSNDVSVKKTEFVPVLASISNADGYQLVQREAYSTNCADNTCLKPEFQLNGGGVKANFQRSTDRAVSQNVRSKAQILALLKKEHKDFNAPSVGNNTSLKNLALMSIKLDSHQESLSLSDRSRTRDSLYRDKPEYLLGSTNTTITENTDNQLLCFSERNTQTKSRWDAYLPPCLAEESSKIDDAENKNVSDLQPTLKDLKENTAINHYNKSQTVIPQVSSSLETNIFPISKCSVENQQHNFISTESIENKKVSLKLHHLLIILIV</sequence>
<organism evidence="2 3">
    <name type="scientific">Phrynocephalus forsythii</name>
    <dbReference type="NCBI Taxonomy" id="171643"/>
    <lineage>
        <taxon>Eukaryota</taxon>
        <taxon>Metazoa</taxon>
        <taxon>Chordata</taxon>
        <taxon>Craniata</taxon>
        <taxon>Vertebrata</taxon>
        <taxon>Euteleostomi</taxon>
        <taxon>Lepidosauria</taxon>
        <taxon>Squamata</taxon>
        <taxon>Bifurcata</taxon>
        <taxon>Unidentata</taxon>
        <taxon>Episquamata</taxon>
        <taxon>Toxicofera</taxon>
        <taxon>Iguania</taxon>
        <taxon>Acrodonta</taxon>
        <taxon>Agamidae</taxon>
        <taxon>Agaminae</taxon>
        <taxon>Phrynocephalus</taxon>
    </lineage>
</organism>
<name>A0A9Q0XSX2_9SAUR</name>
<dbReference type="InterPro" id="IPR018838">
    <property type="entry name" value="ZGRF1-like_N"/>
</dbReference>
<dbReference type="GO" id="GO:0035861">
    <property type="term" value="C:site of double-strand break"/>
    <property type="evidence" value="ECO:0007669"/>
    <property type="project" value="TreeGrafter"/>
</dbReference>
<dbReference type="PANTHER" id="PTHR28535">
    <property type="entry name" value="ZINC FINGER GRF-TYPE CONTAINING 1"/>
    <property type="match status" value="1"/>
</dbReference>
<feature type="domain" description="5'-3' DNA helicase ZGRF1-like N-terminal" evidence="1">
    <location>
        <begin position="5"/>
        <end position="72"/>
    </location>
</feature>
<evidence type="ECO:0000313" key="2">
    <source>
        <dbReference type="EMBL" id="KAJ7327031.1"/>
    </source>
</evidence>
<keyword evidence="3" id="KW-1185">Reference proteome</keyword>
<dbReference type="OrthoDB" id="6513042at2759"/>
<evidence type="ECO:0000259" key="1">
    <source>
        <dbReference type="Pfam" id="PF10382"/>
    </source>
</evidence>
<comment type="caution">
    <text evidence="2">The sequence shown here is derived from an EMBL/GenBank/DDBJ whole genome shotgun (WGS) entry which is preliminary data.</text>
</comment>
<evidence type="ECO:0000313" key="3">
    <source>
        <dbReference type="Proteomes" id="UP001142489"/>
    </source>
</evidence>
<dbReference type="Proteomes" id="UP001142489">
    <property type="component" value="Unassembled WGS sequence"/>
</dbReference>
<dbReference type="GO" id="GO:0006302">
    <property type="term" value="P:double-strand break repair"/>
    <property type="evidence" value="ECO:0007669"/>
    <property type="project" value="TreeGrafter"/>
</dbReference>
<dbReference type="Pfam" id="PF10382">
    <property type="entry name" value="ZGRF1-like_N"/>
    <property type="match status" value="1"/>
</dbReference>
<accession>A0A9Q0XSX2</accession>
<dbReference type="AlphaFoldDB" id="A0A9Q0XSX2"/>
<dbReference type="InterPro" id="IPR052800">
    <property type="entry name" value="DNA_Repair_Helicase_ZGRF1"/>
</dbReference>
<dbReference type="PANTHER" id="PTHR28535:SF1">
    <property type="entry name" value="PROTEIN ZGRF1"/>
    <property type="match status" value="1"/>
</dbReference>
<reference evidence="2" key="1">
    <citation type="journal article" date="2023" name="DNA Res.">
        <title>Chromosome-level genome assembly of Phrynocephalus forsythii using third-generation DNA sequencing and Hi-C analysis.</title>
        <authorList>
            <person name="Qi Y."/>
            <person name="Zhao W."/>
            <person name="Zhao Y."/>
            <person name="Niu C."/>
            <person name="Cao S."/>
            <person name="Zhang Y."/>
        </authorList>
    </citation>
    <scope>NUCLEOTIDE SEQUENCE</scope>
    <source>
        <tissue evidence="2">Muscle</tissue>
    </source>
</reference>
<dbReference type="EMBL" id="JAPFRF010000007">
    <property type="protein sequence ID" value="KAJ7327031.1"/>
    <property type="molecule type" value="Genomic_DNA"/>
</dbReference>
<protein>
    <recommendedName>
        <fullName evidence="1">5'-3' DNA helicase ZGRF1-like N-terminal domain-containing protein</fullName>
    </recommendedName>
</protein>
<dbReference type="GO" id="GO:0005634">
    <property type="term" value="C:nucleus"/>
    <property type="evidence" value="ECO:0007669"/>
    <property type="project" value="TreeGrafter"/>
</dbReference>